<feature type="domain" description="VOC" evidence="1">
    <location>
        <begin position="5"/>
        <end position="128"/>
    </location>
</feature>
<dbReference type="EMBL" id="JAVXZY010000004">
    <property type="protein sequence ID" value="MDT9000001.1"/>
    <property type="molecule type" value="Genomic_DNA"/>
</dbReference>
<protein>
    <submittedName>
        <fullName evidence="2">VOC family protein</fullName>
    </submittedName>
</protein>
<dbReference type="InterPro" id="IPR041581">
    <property type="entry name" value="Glyoxalase_6"/>
</dbReference>
<evidence type="ECO:0000313" key="2">
    <source>
        <dbReference type="EMBL" id="MDT9000001.1"/>
    </source>
</evidence>
<dbReference type="InterPro" id="IPR029068">
    <property type="entry name" value="Glyas_Bleomycin-R_OHBP_Dase"/>
</dbReference>
<sequence>MSATAVFGAVIFAKDPLRLAAFYQGLLGLETAHSEPGLLVLDGQGVQLVVHGLPPAIAAEIEIGTPPQRREDSALKLFFQVPSLDLARARAASLGGALNPPEQVWSARDFRACDGHDPEGNVIQLREPA</sequence>
<dbReference type="SUPFAM" id="SSF54593">
    <property type="entry name" value="Glyoxalase/Bleomycin resistance protein/Dihydroxybiphenyl dioxygenase"/>
    <property type="match status" value="1"/>
</dbReference>
<accession>A0ABU3PDP7</accession>
<proteinExistence type="predicted"/>
<dbReference type="Gene3D" id="3.10.180.10">
    <property type="entry name" value="2,3-Dihydroxybiphenyl 1,2-Dioxygenase, domain 1"/>
    <property type="match status" value="1"/>
</dbReference>
<dbReference type="InterPro" id="IPR037523">
    <property type="entry name" value="VOC_core"/>
</dbReference>
<gene>
    <name evidence="2" type="ORF">RQP53_12065</name>
</gene>
<dbReference type="PROSITE" id="PS51819">
    <property type="entry name" value="VOC"/>
    <property type="match status" value="1"/>
</dbReference>
<dbReference type="Proteomes" id="UP001246372">
    <property type="component" value="Unassembled WGS sequence"/>
</dbReference>
<dbReference type="RefSeq" id="WP_315650548.1">
    <property type="nucleotide sequence ID" value="NZ_JAVXZY010000004.1"/>
</dbReference>
<name>A0ABU3PDP7_9BURK</name>
<keyword evidence="3" id="KW-1185">Reference proteome</keyword>
<reference evidence="2" key="1">
    <citation type="submission" date="2023-09" db="EMBL/GenBank/DDBJ databases">
        <title>Paucibacter sp. APW11 Genome sequencing and assembly.</title>
        <authorList>
            <person name="Kim I."/>
        </authorList>
    </citation>
    <scope>NUCLEOTIDE SEQUENCE</scope>
    <source>
        <strain evidence="2">APW11</strain>
    </source>
</reference>
<organism evidence="2 3">
    <name type="scientific">Roseateles aquae</name>
    <dbReference type="NCBI Taxonomy" id="3077235"/>
    <lineage>
        <taxon>Bacteria</taxon>
        <taxon>Pseudomonadati</taxon>
        <taxon>Pseudomonadota</taxon>
        <taxon>Betaproteobacteria</taxon>
        <taxon>Burkholderiales</taxon>
        <taxon>Sphaerotilaceae</taxon>
        <taxon>Roseateles</taxon>
    </lineage>
</organism>
<dbReference type="Pfam" id="PF18029">
    <property type="entry name" value="Glyoxalase_6"/>
    <property type="match status" value="1"/>
</dbReference>
<comment type="caution">
    <text evidence="2">The sequence shown here is derived from an EMBL/GenBank/DDBJ whole genome shotgun (WGS) entry which is preliminary data.</text>
</comment>
<evidence type="ECO:0000313" key="3">
    <source>
        <dbReference type="Proteomes" id="UP001246372"/>
    </source>
</evidence>
<evidence type="ECO:0000259" key="1">
    <source>
        <dbReference type="PROSITE" id="PS51819"/>
    </source>
</evidence>